<dbReference type="PANTHER" id="PTHR10343">
    <property type="entry name" value="5'-AMP-ACTIVATED PROTEIN KINASE , BETA SUBUNIT"/>
    <property type="match status" value="1"/>
</dbReference>
<feature type="signal peptide" evidence="2">
    <location>
        <begin position="1"/>
        <end position="21"/>
    </location>
</feature>
<dbReference type="Gene3D" id="2.60.40.10">
    <property type="entry name" value="Immunoglobulins"/>
    <property type="match status" value="1"/>
</dbReference>
<reference evidence="4 5" key="1">
    <citation type="journal article" date="2010" name="Proc. Natl. Acad. Sci. U.S.A.">
        <title>A Nitrospira metagenome illuminates the physiology and evolution of globally important nitrite-oxidizing bacteria.</title>
        <authorList>
            <person name="Lucker S."/>
            <person name="Wagner M."/>
            <person name="Maixner F."/>
            <person name="Pelletier E."/>
            <person name="Koch H."/>
            <person name="Vacherie B."/>
            <person name="Rattei T."/>
            <person name="Sinninghe Damste J."/>
            <person name="Spieck E."/>
            <person name="Le Paslier D."/>
            <person name="Daims H."/>
        </authorList>
    </citation>
    <scope>NUCLEOTIDE SEQUENCE [LARGE SCALE GENOMIC DNA]</scope>
</reference>
<dbReference type="CDD" id="cd07184">
    <property type="entry name" value="E_set_Isoamylase_like_N"/>
    <property type="match status" value="1"/>
</dbReference>
<dbReference type="GO" id="GO:0016787">
    <property type="term" value="F:hydrolase activity"/>
    <property type="evidence" value="ECO:0007669"/>
    <property type="project" value="UniProtKB-KW"/>
</dbReference>
<dbReference type="InterPro" id="IPR032640">
    <property type="entry name" value="AMPK1_CBM"/>
</dbReference>
<name>D8PDN5_9BACT</name>
<evidence type="ECO:0000259" key="3">
    <source>
        <dbReference type="Pfam" id="PF16561"/>
    </source>
</evidence>
<evidence type="ECO:0000313" key="4">
    <source>
        <dbReference type="EMBL" id="CBK41344.1"/>
    </source>
</evidence>
<keyword evidence="5" id="KW-1185">Reference proteome</keyword>
<dbReference type="InterPro" id="IPR013783">
    <property type="entry name" value="Ig-like_fold"/>
</dbReference>
<dbReference type="HOGENOM" id="CLU_2057106_0_0_0"/>
<comment type="similarity">
    <text evidence="1">Belongs to the 5'-AMP-activated protein kinase beta subunit family.</text>
</comment>
<feature type="domain" description="AMP-activated protein kinase glycogen-binding" evidence="3">
    <location>
        <begin position="45"/>
        <end position="118"/>
    </location>
</feature>
<dbReference type="KEGG" id="nde:NIDE1609"/>
<dbReference type="AlphaFoldDB" id="D8PDN5"/>
<dbReference type="Proteomes" id="UP000001660">
    <property type="component" value="Chromosome"/>
</dbReference>
<dbReference type="PANTHER" id="PTHR10343:SF84">
    <property type="entry name" value="5'-AMP-ACTIVATED PROTEIN KINASE SUBUNIT BETA-1"/>
    <property type="match status" value="1"/>
</dbReference>
<dbReference type="GO" id="GO:0016757">
    <property type="term" value="F:glycosyltransferase activity"/>
    <property type="evidence" value="ECO:0007669"/>
    <property type="project" value="UniProtKB-KW"/>
</dbReference>
<dbReference type="CAZy" id="CBM48">
    <property type="family name" value="Carbohydrate-Binding Module Family 48"/>
</dbReference>
<keyword evidence="2" id="KW-0732">Signal</keyword>
<keyword evidence="4" id="KW-0378">Hydrolase</keyword>
<dbReference type="STRING" id="330214.NIDE1609"/>
<dbReference type="Pfam" id="PF16561">
    <property type="entry name" value="AMPK1_CBM"/>
    <property type="match status" value="1"/>
</dbReference>
<keyword evidence="4" id="KW-0808">Transferase</keyword>
<proteinExistence type="inferred from homology"/>
<evidence type="ECO:0000313" key="5">
    <source>
        <dbReference type="Proteomes" id="UP000001660"/>
    </source>
</evidence>
<protein>
    <submittedName>
        <fullName evidence="4">Putative Glycosyl hydrolase, family 13</fullName>
        <ecNumber evidence="4">2.4.1.-</ecNumber>
    </submittedName>
</protein>
<evidence type="ECO:0000256" key="1">
    <source>
        <dbReference type="ARBA" id="ARBA00010926"/>
    </source>
</evidence>
<evidence type="ECO:0000256" key="2">
    <source>
        <dbReference type="SAM" id="SignalP"/>
    </source>
</evidence>
<keyword evidence="4" id="KW-0328">Glycosyltransferase</keyword>
<sequence>MLMVMRAIVSLTTLIWLTGCAATRVQEVPIPVPGGVRFVVSVSAAETVAVVGSFNGWSPTAHIMTRVGSKGFWSAVVSLPSGEHAFMYLVDGTTWVVPPAAEDFVTDGFGNTNGVVTVP</sequence>
<feature type="chain" id="PRO_5003119856" evidence="2">
    <location>
        <begin position="22"/>
        <end position="119"/>
    </location>
</feature>
<dbReference type="InterPro" id="IPR050827">
    <property type="entry name" value="CRP1_MDG1_kinase"/>
</dbReference>
<dbReference type="OrthoDB" id="9798643at2"/>
<dbReference type="PROSITE" id="PS51257">
    <property type="entry name" value="PROKAR_LIPOPROTEIN"/>
    <property type="match status" value="1"/>
</dbReference>
<organism evidence="4 5">
    <name type="scientific">Nitrospira defluvii</name>
    <dbReference type="NCBI Taxonomy" id="330214"/>
    <lineage>
        <taxon>Bacteria</taxon>
        <taxon>Pseudomonadati</taxon>
        <taxon>Nitrospirota</taxon>
        <taxon>Nitrospiria</taxon>
        <taxon>Nitrospirales</taxon>
        <taxon>Nitrospiraceae</taxon>
        <taxon>Nitrospira</taxon>
    </lineage>
</organism>
<gene>
    <name evidence="4" type="ORF">NIDE1609</name>
</gene>
<dbReference type="EC" id="2.4.1.-" evidence="4"/>
<accession>D8PDN5</accession>
<dbReference type="EMBL" id="FP929003">
    <property type="protein sequence ID" value="CBK41344.1"/>
    <property type="molecule type" value="Genomic_DNA"/>
</dbReference>
<dbReference type="eggNOG" id="COG0296">
    <property type="taxonomic scope" value="Bacteria"/>
</dbReference>
<dbReference type="InterPro" id="IPR014756">
    <property type="entry name" value="Ig_E-set"/>
</dbReference>
<dbReference type="SUPFAM" id="SSF81296">
    <property type="entry name" value="E set domains"/>
    <property type="match status" value="1"/>
</dbReference>